<accession>A0AAW7XI05</accession>
<dbReference type="GO" id="GO:0016887">
    <property type="term" value="F:ATP hydrolysis activity"/>
    <property type="evidence" value="ECO:0007669"/>
    <property type="project" value="InterPro"/>
</dbReference>
<proteinExistence type="predicted"/>
<dbReference type="PROSITE" id="PS00211">
    <property type="entry name" value="ABC_TRANSPORTER_1"/>
    <property type="match status" value="1"/>
</dbReference>
<dbReference type="InterPro" id="IPR017871">
    <property type="entry name" value="ABC_transporter-like_CS"/>
</dbReference>
<dbReference type="Proteomes" id="UP001177341">
    <property type="component" value="Unassembled WGS sequence"/>
</dbReference>
<dbReference type="Gene3D" id="3.40.50.300">
    <property type="entry name" value="P-loop containing nucleotide triphosphate hydrolases"/>
    <property type="match status" value="1"/>
</dbReference>
<evidence type="ECO:0000259" key="3">
    <source>
        <dbReference type="PROSITE" id="PS50893"/>
    </source>
</evidence>
<dbReference type="EMBL" id="JAUYVO010000002">
    <property type="protein sequence ID" value="MDP2521745.1"/>
    <property type="molecule type" value="Genomic_DNA"/>
</dbReference>
<reference evidence="4" key="1">
    <citation type="submission" date="2023-07" db="EMBL/GenBank/DDBJ databases">
        <title>Genome content predicts the carbon catabolic preferences of heterotrophic bacteria.</title>
        <authorList>
            <person name="Gralka M."/>
        </authorList>
    </citation>
    <scope>NUCLEOTIDE SEQUENCE</scope>
    <source>
        <strain evidence="5">5G01</strain>
        <strain evidence="4">I2M16</strain>
    </source>
</reference>
<dbReference type="GO" id="GO:0022857">
    <property type="term" value="F:transmembrane transporter activity"/>
    <property type="evidence" value="ECO:0007669"/>
    <property type="project" value="TreeGrafter"/>
</dbReference>
<dbReference type="InterPro" id="IPR003439">
    <property type="entry name" value="ABC_transporter-like_ATP-bd"/>
</dbReference>
<dbReference type="InterPro" id="IPR003593">
    <property type="entry name" value="AAA+_ATPase"/>
</dbReference>
<dbReference type="GeneID" id="89456900"/>
<dbReference type="InterPro" id="IPR015854">
    <property type="entry name" value="ABC_transpr_LolD-like"/>
</dbReference>
<dbReference type="PANTHER" id="PTHR24220:SF611">
    <property type="entry name" value="ATP-BINDING COMPONENT OF ABC TRANSPORTER-RELATED"/>
    <property type="match status" value="1"/>
</dbReference>
<evidence type="ECO:0000313" key="5">
    <source>
        <dbReference type="EMBL" id="MDP2521745.1"/>
    </source>
</evidence>
<comment type="caution">
    <text evidence="4">The sequence shown here is derived from an EMBL/GenBank/DDBJ whole genome shotgun (WGS) entry which is preliminary data.</text>
</comment>
<dbReference type="AlphaFoldDB" id="A0AAW7XI05"/>
<dbReference type="EMBL" id="JAUOPG010000002">
    <property type="protein sequence ID" value="MDO6452618.1"/>
    <property type="molecule type" value="Genomic_DNA"/>
</dbReference>
<dbReference type="Proteomes" id="UP001169862">
    <property type="component" value="Unassembled WGS sequence"/>
</dbReference>
<organism evidence="4 6">
    <name type="scientific">Neptunomonas phycophila</name>
    <dbReference type="NCBI Taxonomy" id="1572645"/>
    <lineage>
        <taxon>Bacteria</taxon>
        <taxon>Pseudomonadati</taxon>
        <taxon>Pseudomonadota</taxon>
        <taxon>Gammaproteobacteria</taxon>
        <taxon>Oceanospirillales</taxon>
        <taxon>Oceanospirillaceae</taxon>
        <taxon>Neptunomonas</taxon>
    </lineage>
</organism>
<gene>
    <name evidence="4" type="ORF">Q4490_03485</name>
    <name evidence="5" type="ORF">Q8W30_04090</name>
</gene>
<dbReference type="SMART" id="SM00382">
    <property type="entry name" value="AAA"/>
    <property type="match status" value="1"/>
</dbReference>
<evidence type="ECO:0000313" key="4">
    <source>
        <dbReference type="EMBL" id="MDO6452618.1"/>
    </source>
</evidence>
<dbReference type="Pfam" id="PF00005">
    <property type="entry name" value="ABC_tran"/>
    <property type="match status" value="1"/>
</dbReference>
<keyword evidence="1" id="KW-0547">Nucleotide-binding</keyword>
<evidence type="ECO:0000256" key="2">
    <source>
        <dbReference type="ARBA" id="ARBA00022840"/>
    </source>
</evidence>
<dbReference type="SUPFAM" id="SSF52540">
    <property type="entry name" value="P-loop containing nucleoside triphosphate hydrolases"/>
    <property type="match status" value="1"/>
</dbReference>
<dbReference type="GO" id="GO:0005524">
    <property type="term" value="F:ATP binding"/>
    <property type="evidence" value="ECO:0007669"/>
    <property type="project" value="UniProtKB-KW"/>
</dbReference>
<evidence type="ECO:0000313" key="6">
    <source>
        <dbReference type="Proteomes" id="UP001169862"/>
    </source>
</evidence>
<name>A0AAW7XI05_9GAMM</name>
<sequence length="241" mass="26117">MPAVVVKDLKFSWRGGSNLLDIPRFDLDTGDRVFLHGPSGSGKSTLLNLLTGMLLPQQGSIHISGTDIASLSGARRDQYRADKIGFIFQTLNLLPYLSLTDNVAMACRFSETKEAYAVSQHGSVGKAAAYFLERLGLAEPLQRNAKVTELSVGQQQRVAVARALIGSPSLIIADEPTSALDKQAREQFVAILNELVSDLNTTLIMVSHDEALASSFKRSVPLTQLNEVTRLESKVGQSYVG</sequence>
<dbReference type="RefSeq" id="WP_075172741.1">
    <property type="nucleotide sequence ID" value="NZ_CP041336.1"/>
</dbReference>
<protein>
    <submittedName>
        <fullName evidence="4">ATP-binding cassette domain-containing protein</fullName>
    </submittedName>
</protein>
<evidence type="ECO:0000313" key="7">
    <source>
        <dbReference type="Proteomes" id="UP001177341"/>
    </source>
</evidence>
<keyword evidence="7" id="KW-1185">Reference proteome</keyword>
<evidence type="ECO:0000256" key="1">
    <source>
        <dbReference type="ARBA" id="ARBA00022741"/>
    </source>
</evidence>
<feature type="domain" description="ABC transporter" evidence="3">
    <location>
        <begin position="4"/>
        <end position="240"/>
    </location>
</feature>
<dbReference type="InterPro" id="IPR027417">
    <property type="entry name" value="P-loop_NTPase"/>
</dbReference>
<dbReference type="GO" id="GO:0005886">
    <property type="term" value="C:plasma membrane"/>
    <property type="evidence" value="ECO:0007669"/>
    <property type="project" value="TreeGrafter"/>
</dbReference>
<keyword evidence="2 4" id="KW-0067">ATP-binding</keyword>
<dbReference type="PANTHER" id="PTHR24220">
    <property type="entry name" value="IMPORT ATP-BINDING PROTEIN"/>
    <property type="match status" value="1"/>
</dbReference>
<dbReference type="PROSITE" id="PS50893">
    <property type="entry name" value="ABC_TRANSPORTER_2"/>
    <property type="match status" value="1"/>
</dbReference>